<dbReference type="EMBL" id="MU394402">
    <property type="protein sequence ID" value="KAI6081229.1"/>
    <property type="molecule type" value="Genomic_DNA"/>
</dbReference>
<protein>
    <submittedName>
        <fullName evidence="1">Uncharacterized protein</fullName>
    </submittedName>
</protein>
<organism evidence="1 2">
    <name type="scientific">Hypoxylon rubiginosum</name>
    <dbReference type="NCBI Taxonomy" id="110542"/>
    <lineage>
        <taxon>Eukaryota</taxon>
        <taxon>Fungi</taxon>
        <taxon>Dikarya</taxon>
        <taxon>Ascomycota</taxon>
        <taxon>Pezizomycotina</taxon>
        <taxon>Sordariomycetes</taxon>
        <taxon>Xylariomycetidae</taxon>
        <taxon>Xylariales</taxon>
        <taxon>Hypoxylaceae</taxon>
        <taxon>Hypoxylon</taxon>
    </lineage>
</organism>
<proteinExistence type="predicted"/>
<sequence length="131" mass="14458">MGSFRADQLFLVEAGIKYNSWENSGSAIDCQTTSRYSSRNIDIGQWCTTIGSANSSACDGWLFEAAFEFAHSYGMDWSAMCTSTSAVNYAARVCTYKTKASSFQFSLQMIYNALCTFDFTGVQQQAKTKDG</sequence>
<comment type="caution">
    <text evidence="1">The sequence shown here is derived from an EMBL/GenBank/DDBJ whole genome shotgun (WGS) entry which is preliminary data.</text>
</comment>
<reference evidence="1 2" key="1">
    <citation type="journal article" date="2022" name="New Phytol.">
        <title>Ecological generalism drives hyperdiversity of secondary metabolite gene clusters in xylarialean endophytes.</title>
        <authorList>
            <person name="Franco M.E.E."/>
            <person name="Wisecaver J.H."/>
            <person name="Arnold A.E."/>
            <person name="Ju Y.M."/>
            <person name="Slot J.C."/>
            <person name="Ahrendt S."/>
            <person name="Moore L.P."/>
            <person name="Eastman K.E."/>
            <person name="Scott K."/>
            <person name="Konkel Z."/>
            <person name="Mondo S.J."/>
            <person name="Kuo A."/>
            <person name="Hayes R.D."/>
            <person name="Haridas S."/>
            <person name="Andreopoulos B."/>
            <person name="Riley R."/>
            <person name="LaButti K."/>
            <person name="Pangilinan J."/>
            <person name="Lipzen A."/>
            <person name="Amirebrahimi M."/>
            <person name="Yan J."/>
            <person name="Adam C."/>
            <person name="Keymanesh K."/>
            <person name="Ng V."/>
            <person name="Louie K."/>
            <person name="Northen T."/>
            <person name="Drula E."/>
            <person name="Henrissat B."/>
            <person name="Hsieh H.M."/>
            <person name="Youens-Clark K."/>
            <person name="Lutzoni F."/>
            <person name="Miadlikowska J."/>
            <person name="Eastwood D.C."/>
            <person name="Hamelin R.C."/>
            <person name="Grigoriev I.V."/>
            <person name="U'Ren J.M."/>
        </authorList>
    </citation>
    <scope>NUCLEOTIDE SEQUENCE [LARGE SCALE GENOMIC DNA]</scope>
    <source>
        <strain evidence="1 2">ER1909</strain>
    </source>
</reference>
<evidence type="ECO:0000313" key="1">
    <source>
        <dbReference type="EMBL" id="KAI6081229.1"/>
    </source>
</evidence>
<name>A0ACC0CLE9_9PEZI</name>
<dbReference type="Proteomes" id="UP001497680">
    <property type="component" value="Unassembled WGS sequence"/>
</dbReference>
<evidence type="ECO:0000313" key="2">
    <source>
        <dbReference type="Proteomes" id="UP001497680"/>
    </source>
</evidence>
<gene>
    <name evidence="1" type="ORF">F4821DRAFT_265094</name>
</gene>
<accession>A0ACC0CLE9</accession>
<keyword evidence="2" id="KW-1185">Reference proteome</keyword>